<dbReference type="Proteomes" id="UP001642540">
    <property type="component" value="Unassembled WGS sequence"/>
</dbReference>
<keyword evidence="1" id="KW-1133">Transmembrane helix</keyword>
<proteinExistence type="predicted"/>
<organism evidence="2 3">
    <name type="scientific">Orchesella dallaii</name>
    <dbReference type="NCBI Taxonomy" id="48710"/>
    <lineage>
        <taxon>Eukaryota</taxon>
        <taxon>Metazoa</taxon>
        <taxon>Ecdysozoa</taxon>
        <taxon>Arthropoda</taxon>
        <taxon>Hexapoda</taxon>
        <taxon>Collembola</taxon>
        <taxon>Entomobryomorpha</taxon>
        <taxon>Entomobryoidea</taxon>
        <taxon>Orchesellidae</taxon>
        <taxon>Orchesellinae</taxon>
        <taxon>Orchesella</taxon>
    </lineage>
</organism>
<protein>
    <submittedName>
        <fullName evidence="2">Uncharacterized protein</fullName>
    </submittedName>
</protein>
<keyword evidence="3" id="KW-1185">Reference proteome</keyword>
<name>A0ABP1RGP3_9HEXA</name>
<evidence type="ECO:0000313" key="2">
    <source>
        <dbReference type="EMBL" id="CAL8127765.1"/>
    </source>
</evidence>
<keyword evidence="1" id="KW-0472">Membrane</keyword>
<feature type="transmembrane region" description="Helical" evidence="1">
    <location>
        <begin position="131"/>
        <end position="150"/>
    </location>
</feature>
<comment type="caution">
    <text evidence="2">The sequence shown here is derived from an EMBL/GenBank/DDBJ whole genome shotgun (WGS) entry which is preliminary data.</text>
</comment>
<evidence type="ECO:0000256" key="1">
    <source>
        <dbReference type="SAM" id="Phobius"/>
    </source>
</evidence>
<reference evidence="2 3" key="1">
    <citation type="submission" date="2024-08" db="EMBL/GenBank/DDBJ databases">
        <authorList>
            <person name="Cucini C."/>
            <person name="Frati F."/>
        </authorList>
    </citation>
    <scope>NUCLEOTIDE SEQUENCE [LARGE SCALE GENOMIC DNA]</scope>
</reference>
<sequence>MPVTTNELSSIKILRSLWQRLHSTTRFESADEDTDLTCTTISFSGVTRYFDKETCVFQQTFCKLLNCSHGSCCNTIFDVLSSNVNFPSLRYPYFQILPFVQNHIEFKIQILFPAQSLFETNLTAFLYPFRFHVWLSCLVAMTAVSLWFIGYERQSVYKVLFWQHSIILEQDGQFGNMGTRGSTLIGIWMLSLFLIRQFYG</sequence>
<keyword evidence="1" id="KW-0812">Transmembrane</keyword>
<accession>A0ABP1RGP3</accession>
<evidence type="ECO:0000313" key="3">
    <source>
        <dbReference type="Proteomes" id="UP001642540"/>
    </source>
</evidence>
<gene>
    <name evidence="2" type="ORF">ODALV1_LOCUS21961</name>
</gene>
<dbReference type="EMBL" id="CAXLJM020000072">
    <property type="protein sequence ID" value="CAL8127765.1"/>
    <property type="molecule type" value="Genomic_DNA"/>
</dbReference>